<keyword evidence="1" id="KW-0812">Transmembrane</keyword>
<keyword evidence="3" id="KW-1185">Reference proteome</keyword>
<sequence length="77" mass="7561">MTTATHGPAAAWAAAHRSLLVLFAIVATLAVAAAVTLTVLLATDDAVPVAPSPAPAPVDEACVLPGAMTVALAKPFC</sequence>
<keyword evidence="1" id="KW-0472">Membrane</keyword>
<evidence type="ECO:0000256" key="1">
    <source>
        <dbReference type="SAM" id="Phobius"/>
    </source>
</evidence>
<organism evidence="2 3">
    <name type="scientific">Geodermatophilus arenarius</name>
    <dbReference type="NCBI Taxonomy" id="1137990"/>
    <lineage>
        <taxon>Bacteria</taxon>
        <taxon>Bacillati</taxon>
        <taxon>Actinomycetota</taxon>
        <taxon>Actinomycetes</taxon>
        <taxon>Geodermatophilales</taxon>
        <taxon>Geodermatophilaceae</taxon>
        <taxon>Geodermatophilus</taxon>
    </lineage>
</organism>
<feature type="transmembrane region" description="Helical" evidence="1">
    <location>
        <begin position="20"/>
        <end position="42"/>
    </location>
</feature>
<gene>
    <name evidence="2" type="ORF">ACFO3M_20420</name>
</gene>
<dbReference type="Proteomes" id="UP001596025">
    <property type="component" value="Unassembled WGS sequence"/>
</dbReference>
<keyword evidence="1" id="KW-1133">Transmembrane helix</keyword>
<name>A0ABV9LR10_9ACTN</name>
<comment type="caution">
    <text evidence="2">The sequence shown here is derived from an EMBL/GenBank/DDBJ whole genome shotgun (WGS) entry which is preliminary data.</text>
</comment>
<evidence type="ECO:0000313" key="3">
    <source>
        <dbReference type="Proteomes" id="UP001596025"/>
    </source>
</evidence>
<accession>A0ABV9LR10</accession>
<protein>
    <submittedName>
        <fullName evidence="2">Uncharacterized protein</fullName>
    </submittedName>
</protein>
<proteinExistence type="predicted"/>
<reference evidence="3" key="1">
    <citation type="journal article" date="2019" name="Int. J. Syst. Evol. Microbiol.">
        <title>The Global Catalogue of Microorganisms (GCM) 10K type strain sequencing project: providing services to taxonomists for standard genome sequencing and annotation.</title>
        <authorList>
            <consortium name="The Broad Institute Genomics Platform"/>
            <consortium name="The Broad Institute Genome Sequencing Center for Infectious Disease"/>
            <person name="Wu L."/>
            <person name="Ma J."/>
        </authorList>
    </citation>
    <scope>NUCLEOTIDE SEQUENCE [LARGE SCALE GENOMIC DNA]</scope>
    <source>
        <strain evidence="3">CCUG 62763</strain>
    </source>
</reference>
<evidence type="ECO:0000313" key="2">
    <source>
        <dbReference type="EMBL" id="MFC4695780.1"/>
    </source>
</evidence>
<dbReference type="EMBL" id="JBHSGR010000028">
    <property type="protein sequence ID" value="MFC4695780.1"/>
    <property type="molecule type" value="Genomic_DNA"/>
</dbReference>
<dbReference type="RefSeq" id="WP_387993293.1">
    <property type="nucleotide sequence ID" value="NZ_JBHSGR010000028.1"/>
</dbReference>